<protein>
    <submittedName>
        <fullName evidence="2">DgyrCDS21</fullName>
    </submittedName>
</protein>
<feature type="compositionally biased region" description="Basic residues" evidence="1">
    <location>
        <begin position="28"/>
        <end position="37"/>
    </location>
</feature>
<accession>A0A7I8V3D8</accession>
<feature type="compositionally biased region" description="Basic and acidic residues" evidence="1">
    <location>
        <begin position="14"/>
        <end position="27"/>
    </location>
</feature>
<evidence type="ECO:0000256" key="1">
    <source>
        <dbReference type="SAM" id="MobiDB-lite"/>
    </source>
</evidence>
<keyword evidence="3" id="KW-1185">Reference proteome</keyword>
<proteinExistence type="predicted"/>
<sequence length="417" mass="46825">MDAELPNVNSLPEDLEKNTKSNEEMLRTKVKNRPVKSKLKEEVHEAVKDYLDKLIKERSAPIGGHTMAVSSHQLKNDANEAVSKINYKLTITATPISVRQLQVSPSPQQTSAIDHVIDKLELSEEGKKTEFITIPTGDSEERSRPSTVRPKSQSQVRRPKSVPPSLMRERPTTGRKHRKDYHWSIWKTTPTPPPPSSLKGSPRPKSRIEDVVRPKTRASERNEEATRPLSRATEISKDDERNEIFHSPIPEPFRATVRPTSRAIYKQTQNISALKSLIDNSNDYERQVAVNLLKALENSGKRAQSAKPSKSYSYGIRTTLAEPNFPGTYGDESGRYFRMLSDNLQGTSAMAGSCSPELYGLNRTVVELSYSGQDNLDFNQYICLPEKEAKYAKPKGDLATATSILTPTMVIDKQFAY</sequence>
<reference evidence="2 3" key="1">
    <citation type="submission" date="2020-08" db="EMBL/GenBank/DDBJ databases">
        <authorList>
            <person name="Hejnol A."/>
        </authorList>
    </citation>
    <scope>NUCLEOTIDE SEQUENCE [LARGE SCALE GENOMIC DNA]</scope>
</reference>
<comment type="caution">
    <text evidence="2">The sequence shown here is derived from an EMBL/GenBank/DDBJ whole genome shotgun (WGS) entry which is preliminary data.</text>
</comment>
<feature type="compositionally biased region" description="Basic and acidic residues" evidence="1">
    <location>
        <begin position="206"/>
        <end position="226"/>
    </location>
</feature>
<feature type="region of interest" description="Disordered" evidence="1">
    <location>
        <begin position="1"/>
        <end position="37"/>
    </location>
</feature>
<feature type="region of interest" description="Disordered" evidence="1">
    <location>
        <begin position="128"/>
        <end position="241"/>
    </location>
</feature>
<organism evidence="2 3">
    <name type="scientific">Dimorphilus gyrociliatus</name>
    <dbReference type="NCBI Taxonomy" id="2664684"/>
    <lineage>
        <taxon>Eukaryota</taxon>
        <taxon>Metazoa</taxon>
        <taxon>Spiralia</taxon>
        <taxon>Lophotrochozoa</taxon>
        <taxon>Annelida</taxon>
        <taxon>Polychaeta</taxon>
        <taxon>Polychaeta incertae sedis</taxon>
        <taxon>Dinophilidae</taxon>
        <taxon>Dimorphilus</taxon>
    </lineage>
</organism>
<evidence type="ECO:0000313" key="3">
    <source>
        <dbReference type="Proteomes" id="UP000549394"/>
    </source>
</evidence>
<dbReference type="Proteomes" id="UP000549394">
    <property type="component" value="Unassembled WGS sequence"/>
</dbReference>
<dbReference type="EMBL" id="CAJFCJ010000001">
    <property type="protein sequence ID" value="CAD5110637.1"/>
    <property type="molecule type" value="Genomic_DNA"/>
</dbReference>
<evidence type="ECO:0000313" key="2">
    <source>
        <dbReference type="EMBL" id="CAD5110637.1"/>
    </source>
</evidence>
<name>A0A7I8V3D8_9ANNE</name>
<dbReference type="AlphaFoldDB" id="A0A7I8V3D8"/>
<gene>
    <name evidence="2" type="ORF">DGYR_LOCUS14</name>
</gene>
<feature type="compositionally biased region" description="Polar residues" evidence="1">
    <location>
        <begin position="145"/>
        <end position="156"/>
    </location>
</feature>